<protein>
    <submittedName>
        <fullName evidence="2">ATPase</fullName>
    </submittedName>
</protein>
<dbReference type="AlphaFoldDB" id="A0A157T5K1"/>
<name>A0A157T5K1_SACSO</name>
<gene>
    <name evidence="2" type="ORF">SSOP1_2597</name>
</gene>
<dbReference type="EMBL" id="LT549890">
    <property type="protein sequence ID" value="SAI86151.1"/>
    <property type="molecule type" value="Genomic_DNA"/>
</dbReference>
<accession>A0A157T5K1</accession>
<proteinExistence type="predicted"/>
<organism evidence="2 3">
    <name type="scientific">Saccharolobus solfataricus</name>
    <name type="common">Sulfolobus solfataricus</name>
    <dbReference type="NCBI Taxonomy" id="2287"/>
    <lineage>
        <taxon>Archaea</taxon>
        <taxon>Thermoproteota</taxon>
        <taxon>Thermoprotei</taxon>
        <taxon>Sulfolobales</taxon>
        <taxon>Sulfolobaceae</taxon>
        <taxon>Saccharolobus</taxon>
    </lineage>
</organism>
<sequence>MILVMERIDIASVKGGVGKSFIAYFLTRELAKSRRILLIDKDLTSTISRVYNIKGNLLSYLVGGILPSMYFREVENGLTVVNVGCSRKIKNVEPRKIAEIYSGFSDYDLMIVDNPSIPSDVCLDTELQAYYTFLNEKRLDYNLIVVLPSNQFLLDESLAFMQLFADYIKNELSTSLGNDSVNFDIVSSVINMYNPREKIDITKVENLTNRIVKIPFKKEAIYTPLNQLNMPKEINELAKYVLEYLESK</sequence>
<dbReference type="Gene3D" id="3.40.50.300">
    <property type="entry name" value="P-loop containing nucleotide triphosphate hydrolases"/>
    <property type="match status" value="1"/>
</dbReference>
<feature type="domain" description="CobQ/CobB/MinD/ParA nucleotide binding" evidence="1">
    <location>
        <begin position="10"/>
        <end position="218"/>
    </location>
</feature>
<evidence type="ECO:0000259" key="1">
    <source>
        <dbReference type="Pfam" id="PF01656"/>
    </source>
</evidence>
<evidence type="ECO:0000313" key="3">
    <source>
        <dbReference type="Proteomes" id="UP000076770"/>
    </source>
</evidence>
<dbReference type="Pfam" id="PF01656">
    <property type="entry name" value="CbiA"/>
    <property type="match status" value="1"/>
</dbReference>
<evidence type="ECO:0000313" key="2">
    <source>
        <dbReference type="EMBL" id="SAI86151.1"/>
    </source>
</evidence>
<dbReference type="Proteomes" id="UP000076770">
    <property type="component" value="Chromosome i"/>
</dbReference>
<dbReference type="SUPFAM" id="SSF52540">
    <property type="entry name" value="P-loop containing nucleoside triphosphate hydrolases"/>
    <property type="match status" value="1"/>
</dbReference>
<dbReference type="InterPro" id="IPR027417">
    <property type="entry name" value="P-loop_NTPase"/>
</dbReference>
<reference evidence="3" key="1">
    <citation type="submission" date="2016-04" db="EMBL/GenBank/DDBJ databases">
        <authorList>
            <person name="Shah S.A."/>
            <person name="Garrett R.A."/>
        </authorList>
    </citation>
    <scope>NUCLEOTIDE SEQUENCE [LARGE SCALE GENOMIC DNA]</scope>
    <source>
        <strain evidence="3">ATCC 35091 / DSM 1616 / JCM 8930 / NBRC 15331 / P1</strain>
    </source>
</reference>
<dbReference type="InterPro" id="IPR002586">
    <property type="entry name" value="CobQ/CobB/MinD/ParA_Nub-bd_dom"/>
</dbReference>
<dbReference type="PATRIC" id="fig|2287.9.peg.2724"/>